<keyword evidence="4 5" id="KW-0560">Oxidoreductase</keyword>
<dbReference type="EC" id="1.8.5.-" evidence="5"/>
<reference evidence="8" key="1">
    <citation type="journal article" date="2019" name="Int. J. Syst. Evol. Microbiol.">
        <title>The Global Catalogue of Microorganisms (GCM) 10K type strain sequencing project: providing services to taxonomists for standard genome sequencing and annotation.</title>
        <authorList>
            <consortium name="The Broad Institute Genomics Platform"/>
            <consortium name="The Broad Institute Genome Sequencing Center for Infectious Disease"/>
            <person name="Wu L."/>
            <person name="Ma J."/>
        </authorList>
    </citation>
    <scope>NUCLEOTIDE SEQUENCE [LARGE SCALE GENOMIC DNA]</scope>
    <source>
        <strain evidence="8">JCM 17190</strain>
    </source>
</reference>
<comment type="catalytic activity">
    <reaction evidence="5">
        <text>L-methionyl-[protein] + a quinone + H2O = L-methionyl-(S)-S-oxide-[protein] + a quinol</text>
        <dbReference type="Rhea" id="RHEA:51292"/>
        <dbReference type="Rhea" id="RHEA-COMP:12313"/>
        <dbReference type="Rhea" id="RHEA-COMP:12315"/>
        <dbReference type="ChEBI" id="CHEBI:15377"/>
        <dbReference type="ChEBI" id="CHEBI:16044"/>
        <dbReference type="ChEBI" id="CHEBI:24646"/>
        <dbReference type="ChEBI" id="CHEBI:44120"/>
        <dbReference type="ChEBI" id="CHEBI:132124"/>
    </reaction>
</comment>
<dbReference type="RefSeq" id="WP_344842868.1">
    <property type="nucleotide sequence ID" value="NZ_BAABDF010000003.1"/>
</dbReference>
<evidence type="ECO:0000256" key="3">
    <source>
        <dbReference type="ARBA" id="ARBA00022729"/>
    </source>
</evidence>
<evidence type="ECO:0000256" key="4">
    <source>
        <dbReference type="ARBA" id="ARBA00023002"/>
    </source>
</evidence>
<dbReference type="HAMAP" id="MF_01206">
    <property type="entry name" value="MsrP"/>
    <property type="match status" value="1"/>
</dbReference>
<dbReference type="Gene3D" id="3.90.420.10">
    <property type="entry name" value="Oxidoreductase, molybdopterin-binding domain"/>
    <property type="match status" value="1"/>
</dbReference>
<evidence type="ECO:0000313" key="8">
    <source>
        <dbReference type="Proteomes" id="UP001399917"/>
    </source>
</evidence>
<gene>
    <name evidence="5 7" type="primary">msrP</name>
    <name evidence="7" type="ORF">GCM10022404_04330</name>
</gene>
<feature type="binding site" evidence="5">
    <location>
        <position position="126"/>
    </location>
    <ligand>
        <name>Mo-molybdopterin</name>
        <dbReference type="ChEBI" id="CHEBI:71302"/>
    </ligand>
    <ligandPart>
        <name>Mo</name>
        <dbReference type="ChEBI" id="CHEBI:28685"/>
    </ligandPart>
</feature>
<proteinExistence type="inferred from homology"/>
<comment type="cofactor">
    <cofactor evidence="5">
        <name>Mo-molybdopterin</name>
        <dbReference type="ChEBI" id="CHEBI:71302"/>
    </cofactor>
    <text evidence="5">Binds 1 Mo-molybdopterin (Mo-MPT) cofactor per subunit.</text>
</comment>
<name>A0ABP7JVL3_9RHOB</name>
<comment type="caution">
    <text evidence="7">The sequence shown here is derived from an EMBL/GenBank/DDBJ whole genome shotgun (WGS) entry which is preliminary data.</text>
</comment>
<dbReference type="PANTHER" id="PTHR43032">
    <property type="entry name" value="PROTEIN-METHIONINE-SULFOXIDE REDUCTASE"/>
    <property type="match status" value="1"/>
</dbReference>
<feature type="binding site" evidence="5">
    <location>
        <begin position="71"/>
        <end position="72"/>
    </location>
    <ligand>
        <name>Mo-molybdopterin</name>
        <dbReference type="ChEBI" id="CHEBI:71302"/>
    </ligand>
</feature>
<comment type="similarity">
    <text evidence="5">Belongs to the MsrP family.</text>
</comment>
<evidence type="ECO:0000259" key="6">
    <source>
        <dbReference type="Pfam" id="PF00174"/>
    </source>
</evidence>
<keyword evidence="2 5" id="KW-0479">Metal-binding</keyword>
<evidence type="ECO:0000256" key="2">
    <source>
        <dbReference type="ARBA" id="ARBA00022723"/>
    </source>
</evidence>
<dbReference type="NCBIfam" id="NF003767">
    <property type="entry name" value="PRK05363.1"/>
    <property type="match status" value="1"/>
</dbReference>
<comment type="function">
    <text evidence="5">Part of the MsrPQ system that repairs oxidized periplasmic proteins containing methionine sulfoxide residues (Met-O), using respiratory chain electrons. Thus protects these proteins from oxidative-stress damage caused by reactive species of oxygen and chlorine generated by the host defense mechanisms. MsrPQ is essential for the maintenance of envelope integrity under bleach stress, rescuing a wide series of structurally unrelated periplasmic proteins from methionine oxidation. The catalytic subunit MsrP is non-stereospecific, being able to reduce both (R-) and (S-) diastereoisomers of methionine sulfoxide.</text>
</comment>
<comment type="subunit">
    <text evidence="5">Heterodimer of a catalytic subunit (MsrP) and a heme-binding subunit (MsrQ).</text>
</comment>
<comment type="catalytic activity">
    <reaction evidence="5">
        <text>L-methionyl-[protein] + a quinone + H2O = L-methionyl-(R)-S-oxide-[protein] + a quinol</text>
        <dbReference type="Rhea" id="RHEA:51296"/>
        <dbReference type="Rhea" id="RHEA-COMP:12313"/>
        <dbReference type="Rhea" id="RHEA-COMP:12314"/>
        <dbReference type="ChEBI" id="CHEBI:15377"/>
        <dbReference type="ChEBI" id="CHEBI:16044"/>
        <dbReference type="ChEBI" id="CHEBI:24646"/>
        <dbReference type="ChEBI" id="CHEBI:45764"/>
        <dbReference type="ChEBI" id="CHEBI:132124"/>
    </reaction>
</comment>
<dbReference type="EMBL" id="BAABDF010000003">
    <property type="protein sequence ID" value="GAA3856494.1"/>
    <property type="molecule type" value="Genomic_DNA"/>
</dbReference>
<dbReference type="Proteomes" id="UP001399917">
    <property type="component" value="Unassembled WGS sequence"/>
</dbReference>
<feature type="domain" description="Oxidoreductase molybdopterin-binding" evidence="6">
    <location>
        <begin position="88"/>
        <end position="243"/>
    </location>
</feature>
<keyword evidence="3 5" id="KW-0732">Signal</keyword>
<dbReference type="Pfam" id="PF00174">
    <property type="entry name" value="Oxidored_molyb"/>
    <property type="match status" value="1"/>
</dbReference>
<feature type="binding site" evidence="5">
    <location>
        <position position="214"/>
    </location>
    <ligand>
        <name>Mo-molybdopterin</name>
        <dbReference type="ChEBI" id="CHEBI:71302"/>
    </ligand>
</feature>
<dbReference type="PANTHER" id="PTHR43032:SF3">
    <property type="entry name" value="PROTEIN-METHIONINE-SULFOXIDE REDUCTASE CATALYTIC SUBUNIT MSRP"/>
    <property type="match status" value="1"/>
</dbReference>
<accession>A0ABP7JVL3</accession>
<protein>
    <recommendedName>
        <fullName evidence="5">Protein-methionine-sulfoxide reductase catalytic subunit MsrP</fullName>
        <ecNumber evidence="5">1.8.5.-</ecNumber>
    </recommendedName>
</protein>
<keyword evidence="1 5" id="KW-0500">Molybdenum</keyword>
<feature type="binding site" evidence="5">
    <location>
        <position position="161"/>
    </location>
    <ligand>
        <name>Mo-molybdopterin</name>
        <dbReference type="ChEBI" id="CHEBI:71302"/>
    </ligand>
</feature>
<dbReference type="SUPFAM" id="SSF56524">
    <property type="entry name" value="Oxidoreductase molybdopterin-binding domain"/>
    <property type="match status" value="1"/>
</dbReference>
<evidence type="ECO:0000313" key="7">
    <source>
        <dbReference type="EMBL" id="GAA3856494.1"/>
    </source>
</evidence>
<sequence>MSFKPDLKYSDATPESVFLNRRSVIAGLAGAGLLGASPLRAQDMPDFTLNGYDTTEEANTFEEISSYNNFYEFGTDKGDPARYAEALTTDPWSVEIDGLVERPGSYDLADILAKVDIDERIYRFRCVEAWSMVIPWNGFELNQLLSLAGVQPSAKYVRFETLFRPEEMRGQRLPLLDWPYVEGLRLDEAMHPLTIMATGVYGKDLPNQNGAPLRLVVPWKYGFKSIKSVVKVTLTDEQPINTWKATNFREYGFYSNVNPEVSHPRWSQASERRIGGGIFASRIATLKFNGYESLVGDLYAGMDLSENY</sequence>
<keyword evidence="8" id="KW-1185">Reference proteome</keyword>
<dbReference type="InterPro" id="IPR036374">
    <property type="entry name" value="OxRdtase_Mopterin-bd_sf"/>
</dbReference>
<feature type="binding site" evidence="5">
    <location>
        <position position="68"/>
    </location>
    <ligand>
        <name>Mo-molybdopterin</name>
        <dbReference type="ChEBI" id="CHEBI:71302"/>
    </ligand>
</feature>
<evidence type="ECO:0000256" key="5">
    <source>
        <dbReference type="HAMAP-Rule" id="MF_01206"/>
    </source>
</evidence>
<feature type="binding site" evidence="5">
    <location>
        <position position="209"/>
    </location>
    <ligand>
        <name>Mo-molybdopterin</name>
        <dbReference type="ChEBI" id="CHEBI:71302"/>
    </ligand>
</feature>
<feature type="binding site" evidence="5">
    <location>
        <begin position="225"/>
        <end position="227"/>
    </location>
    <ligand>
        <name>Mo-molybdopterin</name>
        <dbReference type="ChEBI" id="CHEBI:71302"/>
    </ligand>
</feature>
<dbReference type="InterPro" id="IPR000572">
    <property type="entry name" value="OxRdtase_Mopterin-bd_dom"/>
</dbReference>
<dbReference type="InterPro" id="IPR022867">
    <property type="entry name" value="MsrP"/>
</dbReference>
<evidence type="ECO:0000256" key="1">
    <source>
        <dbReference type="ARBA" id="ARBA00022505"/>
    </source>
</evidence>
<organism evidence="7 8">
    <name type="scientific">Celeribacter arenosi</name>
    <dbReference type="NCBI Taxonomy" id="792649"/>
    <lineage>
        <taxon>Bacteria</taxon>
        <taxon>Pseudomonadati</taxon>
        <taxon>Pseudomonadota</taxon>
        <taxon>Alphaproteobacteria</taxon>
        <taxon>Rhodobacterales</taxon>
        <taxon>Roseobacteraceae</taxon>
        <taxon>Celeribacter</taxon>
    </lineage>
</organism>